<gene>
    <name evidence="4" type="primary">LOC118407085</name>
</gene>
<organism evidence="3 4">
    <name type="scientific">Branchiostoma floridae</name>
    <name type="common">Florida lancelet</name>
    <name type="synonym">Amphioxus</name>
    <dbReference type="NCBI Taxonomy" id="7739"/>
    <lineage>
        <taxon>Eukaryota</taxon>
        <taxon>Metazoa</taxon>
        <taxon>Chordata</taxon>
        <taxon>Cephalochordata</taxon>
        <taxon>Leptocardii</taxon>
        <taxon>Amphioxiformes</taxon>
        <taxon>Branchiostomatidae</taxon>
        <taxon>Branchiostoma</taxon>
    </lineage>
</organism>
<reference evidence="4" key="2">
    <citation type="submission" date="2025-08" db="UniProtKB">
        <authorList>
            <consortium name="RefSeq"/>
        </authorList>
    </citation>
    <scope>IDENTIFICATION</scope>
    <source>
        <strain evidence="4">S238N-H82</strain>
        <tissue evidence="4">Testes</tissue>
    </source>
</reference>
<evidence type="ECO:0000256" key="2">
    <source>
        <dbReference type="SAM" id="Phobius"/>
    </source>
</evidence>
<feature type="transmembrane region" description="Helical" evidence="2">
    <location>
        <begin position="192"/>
        <end position="209"/>
    </location>
</feature>
<dbReference type="KEGG" id="bfo:118407085"/>
<name>A0A9J7KKF5_BRAFL</name>
<keyword evidence="3" id="KW-1185">Reference proteome</keyword>
<protein>
    <submittedName>
        <fullName evidence="4">Uncharacterized protein LOC118407085</fullName>
    </submittedName>
</protein>
<proteinExistence type="predicted"/>
<accession>A0A9J7KKF5</accession>
<dbReference type="AlphaFoldDB" id="A0A9J7KKF5"/>
<keyword evidence="2" id="KW-0812">Transmembrane</keyword>
<feature type="compositionally biased region" description="Basic and acidic residues" evidence="1">
    <location>
        <begin position="67"/>
        <end position="76"/>
    </location>
</feature>
<feature type="region of interest" description="Disordered" evidence="1">
    <location>
        <begin position="51"/>
        <end position="128"/>
    </location>
</feature>
<sequence length="287" mass="31633">MMFLHQVFTGTAEPVTVLLVMSGGVIAMNPVTYGTYQSLEDTAGDRRRRAHFVPNRSQTPSIPEENTADKEDREVESAFDNNTDNMERSPLLTREPCPSDQNANKRTQRDEQVAVRPRLTRPQSAPNGVLSGALYSYSNMQALDADLEARLDGRGRSASALSLTSQMELHTSDDHWFTVSKGTRKLFRQMKIGVLFLMVIAFSIMFGSIPEGNQHPETIAVSRSQPFHENIDVDMLSGVVKLGVDGPFDLLTSMDATSTNSINVTLRCNVTGNATLKVLETALLHTS</sequence>
<keyword evidence="2" id="KW-0472">Membrane</keyword>
<dbReference type="Proteomes" id="UP000001554">
    <property type="component" value="Chromosome 19"/>
</dbReference>
<dbReference type="RefSeq" id="XP_035663397.1">
    <property type="nucleotide sequence ID" value="XM_035807504.1"/>
</dbReference>
<evidence type="ECO:0000313" key="4">
    <source>
        <dbReference type="RefSeq" id="XP_035663397.1"/>
    </source>
</evidence>
<evidence type="ECO:0000256" key="1">
    <source>
        <dbReference type="SAM" id="MobiDB-lite"/>
    </source>
</evidence>
<evidence type="ECO:0000313" key="3">
    <source>
        <dbReference type="Proteomes" id="UP000001554"/>
    </source>
</evidence>
<dbReference type="GeneID" id="118407085"/>
<keyword evidence="2" id="KW-1133">Transmembrane helix</keyword>
<reference evidence="3" key="1">
    <citation type="journal article" date="2020" name="Nat. Ecol. Evol.">
        <title>Deeply conserved synteny resolves early events in vertebrate evolution.</title>
        <authorList>
            <person name="Simakov O."/>
            <person name="Marletaz F."/>
            <person name="Yue J.X."/>
            <person name="O'Connell B."/>
            <person name="Jenkins J."/>
            <person name="Brandt A."/>
            <person name="Calef R."/>
            <person name="Tung C.H."/>
            <person name="Huang T.K."/>
            <person name="Schmutz J."/>
            <person name="Satoh N."/>
            <person name="Yu J.K."/>
            <person name="Putnam N.H."/>
            <person name="Green R.E."/>
            <person name="Rokhsar D.S."/>
        </authorList>
    </citation>
    <scope>NUCLEOTIDE SEQUENCE [LARGE SCALE GENOMIC DNA]</scope>
    <source>
        <strain evidence="3">S238N-H82</strain>
    </source>
</reference>